<accession>A0ACC6KRT1</accession>
<dbReference type="Proteomes" id="UP001246858">
    <property type="component" value="Unassembled WGS sequence"/>
</dbReference>
<reference evidence="1" key="1">
    <citation type="submission" date="2023-07" db="EMBL/GenBank/DDBJ databases">
        <title>Sorghum-associated microbial communities from plants grown in Nebraska, USA.</title>
        <authorList>
            <person name="Schachtman D."/>
        </authorList>
    </citation>
    <scope>NUCLEOTIDE SEQUENCE</scope>
    <source>
        <strain evidence="1">2697</strain>
    </source>
</reference>
<sequence>MFGKPESADRIKITPANISSWPKLEKLFNNGQIKSDSHGQLRYLHGAPVGDMILVRIDKDGTPIYKESAEKWFDPGSQSAKDFVWR</sequence>
<proteinExistence type="predicted"/>
<organism evidence="1 2">
    <name type="scientific">Pedobacter africanus</name>
    <dbReference type="NCBI Taxonomy" id="151894"/>
    <lineage>
        <taxon>Bacteria</taxon>
        <taxon>Pseudomonadati</taxon>
        <taxon>Bacteroidota</taxon>
        <taxon>Sphingobacteriia</taxon>
        <taxon>Sphingobacteriales</taxon>
        <taxon>Sphingobacteriaceae</taxon>
        <taxon>Pedobacter</taxon>
    </lineage>
</organism>
<name>A0ACC6KRT1_9SPHI</name>
<gene>
    <name evidence="1" type="ORF">J2X78_000478</name>
</gene>
<keyword evidence="2" id="KW-1185">Reference proteome</keyword>
<evidence type="ECO:0000313" key="2">
    <source>
        <dbReference type="Proteomes" id="UP001246858"/>
    </source>
</evidence>
<evidence type="ECO:0000313" key="1">
    <source>
        <dbReference type="EMBL" id="MDR6781926.1"/>
    </source>
</evidence>
<comment type="caution">
    <text evidence="1">The sequence shown here is derived from an EMBL/GenBank/DDBJ whole genome shotgun (WGS) entry which is preliminary data.</text>
</comment>
<protein>
    <submittedName>
        <fullName evidence="1">Uncharacterized protein</fullName>
    </submittedName>
</protein>
<dbReference type="EMBL" id="JAVDTF010000001">
    <property type="protein sequence ID" value="MDR6781926.1"/>
    <property type="molecule type" value="Genomic_DNA"/>
</dbReference>